<keyword evidence="4 8" id="KW-0812">Transmembrane</keyword>
<dbReference type="EMBL" id="CDMY01000320">
    <property type="protein sequence ID" value="CEM02205.1"/>
    <property type="molecule type" value="Genomic_DNA"/>
</dbReference>
<evidence type="ECO:0000256" key="4">
    <source>
        <dbReference type="ARBA" id="ARBA00022692"/>
    </source>
</evidence>
<keyword evidence="3 9" id="KW-0813">Transport</keyword>
<dbReference type="InterPro" id="IPR044712">
    <property type="entry name" value="SLC25A32-like"/>
</dbReference>
<dbReference type="STRING" id="1169540.A0A0G4EVB3"/>
<feature type="compositionally biased region" description="Low complexity" evidence="10">
    <location>
        <begin position="366"/>
        <end position="375"/>
    </location>
</feature>
<feature type="transmembrane region" description="Helical" evidence="11">
    <location>
        <begin position="103"/>
        <end position="122"/>
    </location>
</feature>
<dbReference type="OMA" id="QFMMYEL"/>
<keyword evidence="5" id="KW-0677">Repeat</keyword>
<organism evidence="12 13">
    <name type="scientific">Vitrella brassicaformis (strain CCMP3155)</name>
    <dbReference type="NCBI Taxonomy" id="1169540"/>
    <lineage>
        <taxon>Eukaryota</taxon>
        <taxon>Sar</taxon>
        <taxon>Alveolata</taxon>
        <taxon>Colpodellida</taxon>
        <taxon>Vitrellaceae</taxon>
        <taxon>Vitrella</taxon>
    </lineage>
</organism>
<feature type="transmembrane region" description="Helical" evidence="11">
    <location>
        <begin position="326"/>
        <end position="350"/>
    </location>
</feature>
<dbReference type="InParanoid" id="A0A0G4EVB3"/>
<name>A0A0G4EVB3_VITBC</name>
<evidence type="ECO:0000256" key="8">
    <source>
        <dbReference type="PROSITE-ProRule" id="PRU00282"/>
    </source>
</evidence>
<evidence type="ECO:0000256" key="6">
    <source>
        <dbReference type="ARBA" id="ARBA00022989"/>
    </source>
</evidence>
<comment type="similarity">
    <text evidence="2 9">Belongs to the mitochondrial carrier (TC 2.A.29) family.</text>
</comment>
<dbReference type="SUPFAM" id="SSF103506">
    <property type="entry name" value="Mitochondrial carrier"/>
    <property type="match status" value="1"/>
</dbReference>
<evidence type="ECO:0000313" key="13">
    <source>
        <dbReference type="Proteomes" id="UP000041254"/>
    </source>
</evidence>
<evidence type="ECO:0000256" key="2">
    <source>
        <dbReference type="ARBA" id="ARBA00006375"/>
    </source>
</evidence>
<feature type="transmembrane region" description="Helical" evidence="11">
    <location>
        <begin position="46"/>
        <end position="65"/>
    </location>
</feature>
<feature type="transmembrane region" description="Helical" evidence="11">
    <location>
        <begin position="142"/>
        <end position="165"/>
    </location>
</feature>
<dbReference type="GO" id="GO:0006862">
    <property type="term" value="P:nucleotide transport"/>
    <property type="evidence" value="ECO:0007669"/>
    <property type="project" value="InterPro"/>
</dbReference>
<evidence type="ECO:0000256" key="7">
    <source>
        <dbReference type="ARBA" id="ARBA00023136"/>
    </source>
</evidence>
<dbReference type="OrthoDB" id="428293at2759"/>
<dbReference type="VEuPathDB" id="CryptoDB:Vbra_13514"/>
<dbReference type="InterPro" id="IPR023395">
    <property type="entry name" value="MCP_dom_sf"/>
</dbReference>
<evidence type="ECO:0000256" key="9">
    <source>
        <dbReference type="RuleBase" id="RU000488"/>
    </source>
</evidence>
<comment type="subcellular location">
    <subcellularLocation>
        <location evidence="1">Membrane</location>
        <topology evidence="1">Multi-pass membrane protein</topology>
    </subcellularLocation>
</comment>
<protein>
    <recommendedName>
        <fullName evidence="14">Peroxisomal membrane protein 34</fullName>
    </recommendedName>
</protein>
<feature type="repeat" description="Solcar" evidence="8">
    <location>
        <begin position="139"/>
        <end position="225"/>
    </location>
</feature>
<dbReference type="GO" id="GO:0016020">
    <property type="term" value="C:membrane"/>
    <property type="evidence" value="ECO:0007669"/>
    <property type="project" value="UniProtKB-SubCell"/>
</dbReference>
<dbReference type="PhylomeDB" id="A0A0G4EVB3"/>
<dbReference type="PANTHER" id="PTHR45683">
    <property type="entry name" value="MITOCHONDRIAL NICOTINAMIDE ADENINE DINUCLEOTIDE TRANSPORTER 1-RELATED-RELATED"/>
    <property type="match status" value="1"/>
</dbReference>
<gene>
    <name evidence="12" type="ORF">Vbra_13514</name>
</gene>
<dbReference type="InterPro" id="IPR018108">
    <property type="entry name" value="MCP_transmembrane"/>
</dbReference>
<evidence type="ECO:0000256" key="5">
    <source>
        <dbReference type="ARBA" id="ARBA00022737"/>
    </source>
</evidence>
<dbReference type="Gene3D" id="1.50.40.10">
    <property type="entry name" value="Mitochondrial carrier domain"/>
    <property type="match status" value="1"/>
</dbReference>
<evidence type="ECO:0008006" key="14">
    <source>
        <dbReference type="Google" id="ProtNLM"/>
    </source>
</evidence>
<dbReference type="GO" id="GO:0055085">
    <property type="term" value="P:transmembrane transport"/>
    <property type="evidence" value="ECO:0007669"/>
    <property type="project" value="InterPro"/>
</dbReference>
<dbReference type="Pfam" id="PF00153">
    <property type="entry name" value="Mito_carr"/>
    <property type="match status" value="3"/>
</dbReference>
<sequence>MNPVESLESNKFSDLISASQQEGVLAESAETAAELHSFRPTASAHAMSHSLAGASGALIAMALVYPLDNLRTRFQVSRRDTHTDILSALQEILRREGWSGIYAGLRSALIGVGASWAVYYYFYALFKTYFGQKSHFGGTTALTNLGVGLSAGVISAIATNPIWVVNTRLKLRQTNSGTQQDFFKGMLALAREEGLQGLLSGVVPSLILVTNPAIQFAVYEKLKQLLLQAQQGRDGDRLEGRLLFPPPKKEPYGQQRSQLTALEFFLIGAVAKLIATVVTYPYQVVKSRLQAKQSKSARYAGVVDCIVRILDEEGVGGMFRGLQSKLVATILTSAIMFMSYEKLLIMALGVQKKLYKQKAMKKAAALSPSAAVPPASHNPHPRPGSNKPQTR</sequence>
<feature type="transmembrane region" description="Helical" evidence="11">
    <location>
        <begin position="259"/>
        <end position="282"/>
    </location>
</feature>
<dbReference type="AlphaFoldDB" id="A0A0G4EVB3"/>
<evidence type="ECO:0000313" key="12">
    <source>
        <dbReference type="EMBL" id="CEM02205.1"/>
    </source>
</evidence>
<evidence type="ECO:0000256" key="3">
    <source>
        <dbReference type="ARBA" id="ARBA00022448"/>
    </source>
</evidence>
<evidence type="ECO:0000256" key="10">
    <source>
        <dbReference type="SAM" id="MobiDB-lite"/>
    </source>
</evidence>
<proteinExistence type="inferred from homology"/>
<evidence type="ECO:0000256" key="1">
    <source>
        <dbReference type="ARBA" id="ARBA00004141"/>
    </source>
</evidence>
<dbReference type="PROSITE" id="PS50920">
    <property type="entry name" value="SOLCAR"/>
    <property type="match status" value="3"/>
</dbReference>
<feature type="repeat" description="Solcar" evidence="8">
    <location>
        <begin position="259"/>
        <end position="346"/>
    </location>
</feature>
<accession>A0A0G4EVB3</accession>
<evidence type="ECO:0000256" key="11">
    <source>
        <dbReference type="SAM" id="Phobius"/>
    </source>
</evidence>
<dbReference type="Proteomes" id="UP000041254">
    <property type="component" value="Unassembled WGS sequence"/>
</dbReference>
<feature type="region of interest" description="Disordered" evidence="10">
    <location>
        <begin position="366"/>
        <end position="391"/>
    </location>
</feature>
<feature type="repeat" description="Solcar" evidence="8">
    <location>
        <begin position="44"/>
        <end position="129"/>
    </location>
</feature>
<keyword evidence="6 11" id="KW-1133">Transmembrane helix</keyword>
<keyword evidence="7 8" id="KW-0472">Membrane</keyword>
<reference evidence="12 13" key="1">
    <citation type="submission" date="2014-11" db="EMBL/GenBank/DDBJ databases">
        <authorList>
            <person name="Zhu J."/>
            <person name="Qi W."/>
            <person name="Song R."/>
        </authorList>
    </citation>
    <scope>NUCLEOTIDE SEQUENCE [LARGE SCALE GENOMIC DNA]</scope>
</reference>
<keyword evidence="13" id="KW-1185">Reference proteome</keyword>